<protein>
    <recommendedName>
        <fullName evidence="4">Fibronectin type-III domain-containing protein</fullName>
    </recommendedName>
</protein>
<dbReference type="RefSeq" id="WP_090172000.1">
    <property type="nucleotide sequence ID" value="NZ_FMXR01000005.1"/>
</dbReference>
<dbReference type="Gene3D" id="2.60.40.10">
    <property type="entry name" value="Immunoglobulins"/>
    <property type="match status" value="1"/>
</dbReference>
<dbReference type="STRING" id="1732.SAMN02910417_00577"/>
<keyword evidence="3" id="KW-1185">Reference proteome</keyword>
<sequence length="214" mass="23670">MKKKASYIAAFLSCAILVAGILLSPLQAEAKSGPRLSEKSYSLTMEAGKNTFSLRLIGGKGKSNWSVTKGSDVISLKKENKKRYTVSARKVGNAIISVKTGRKVLQCKVEVVDLKAPSLGVKSSANCALLKWSGVTAADYYEIYRKTGKGSYYLLRTFRDDNNEHYVFADYTVASGEVYTYKIKSVYKNIKSNDSKEVTVKIPYKKGRRFSGVK</sequence>
<dbReference type="OrthoDB" id="9816557at2"/>
<reference evidence="2 3" key="1">
    <citation type="submission" date="2016-10" db="EMBL/GenBank/DDBJ databases">
        <authorList>
            <person name="de Groot N.N."/>
        </authorList>
    </citation>
    <scope>NUCLEOTIDE SEQUENCE [LARGE SCALE GENOMIC DNA]</scope>
    <source>
        <strain evidence="2 3">DSM 3217</strain>
    </source>
</reference>
<organism evidence="2 3">
    <name type="scientific">Eubacterium oxidoreducens</name>
    <dbReference type="NCBI Taxonomy" id="1732"/>
    <lineage>
        <taxon>Bacteria</taxon>
        <taxon>Bacillati</taxon>
        <taxon>Bacillota</taxon>
        <taxon>Clostridia</taxon>
        <taxon>Eubacteriales</taxon>
        <taxon>Eubacteriaceae</taxon>
        <taxon>Eubacterium</taxon>
    </lineage>
</organism>
<keyword evidence="1" id="KW-0732">Signal</keyword>
<gene>
    <name evidence="2" type="ORF">SAMN02910417_00577</name>
</gene>
<accession>A0A1G6AHQ2</accession>
<proteinExistence type="predicted"/>
<dbReference type="AlphaFoldDB" id="A0A1G6AHQ2"/>
<feature type="signal peptide" evidence="1">
    <location>
        <begin position="1"/>
        <end position="30"/>
    </location>
</feature>
<dbReference type="InterPro" id="IPR013783">
    <property type="entry name" value="Ig-like_fold"/>
</dbReference>
<evidence type="ECO:0000313" key="2">
    <source>
        <dbReference type="EMBL" id="SDB07663.1"/>
    </source>
</evidence>
<dbReference type="Proteomes" id="UP000199228">
    <property type="component" value="Unassembled WGS sequence"/>
</dbReference>
<evidence type="ECO:0000256" key="1">
    <source>
        <dbReference type="SAM" id="SignalP"/>
    </source>
</evidence>
<evidence type="ECO:0008006" key="4">
    <source>
        <dbReference type="Google" id="ProtNLM"/>
    </source>
</evidence>
<dbReference type="EMBL" id="FMXR01000005">
    <property type="protein sequence ID" value="SDB07663.1"/>
    <property type="molecule type" value="Genomic_DNA"/>
</dbReference>
<name>A0A1G6AHQ2_EUBOX</name>
<feature type="chain" id="PRO_5011466087" description="Fibronectin type-III domain-containing protein" evidence="1">
    <location>
        <begin position="31"/>
        <end position="214"/>
    </location>
</feature>
<evidence type="ECO:0000313" key="3">
    <source>
        <dbReference type="Proteomes" id="UP000199228"/>
    </source>
</evidence>